<proteinExistence type="predicted"/>
<keyword evidence="2" id="KW-1185">Reference proteome</keyword>
<dbReference type="RefSeq" id="WP_186660102.1">
    <property type="nucleotide sequence ID" value="NZ_CP077095.1"/>
</dbReference>
<name>A0A9E6PUT5_9PSED</name>
<reference evidence="1 2" key="2">
    <citation type="journal article" date="2021" name="Microorganisms">
        <title>The Ever-Expanding Pseudomonas Genus: Description of 43 New Species and Partition of the Pseudomonas putida Group.</title>
        <authorList>
            <person name="Girard L."/>
            <person name="Lood C."/>
            <person name="Hofte M."/>
            <person name="Vandamme P."/>
            <person name="Rokni-Zadeh H."/>
            <person name="van Noort V."/>
            <person name="Lavigne R."/>
            <person name="De Mot R."/>
        </authorList>
    </citation>
    <scope>NUCLEOTIDE SEQUENCE [LARGE SCALE GENOMIC DNA]</scope>
    <source>
        <strain evidence="1 2">RW9S1A</strain>
    </source>
</reference>
<evidence type="ECO:0000313" key="1">
    <source>
        <dbReference type="EMBL" id="QXI37362.1"/>
    </source>
</evidence>
<protein>
    <submittedName>
        <fullName evidence="1">Tail assembly protein</fullName>
    </submittedName>
</protein>
<accession>A0A9E6PUT5</accession>
<reference evidence="1 2" key="1">
    <citation type="journal article" date="2020" name="Microorganisms">
        <title>Reliable Identification of Environmental Pseudomonas Isolates Using the rpoD Gene.</title>
        <authorList>
            <consortium name="The Broad Institute Genome Sequencing Platform"/>
            <person name="Girard L."/>
            <person name="Lood C."/>
            <person name="Rokni-Zadeh H."/>
            <person name="van Noort V."/>
            <person name="Lavigne R."/>
            <person name="De Mot R."/>
        </authorList>
    </citation>
    <scope>NUCLEOTIDE SEQUENCE [LARGE SCALE GENOMIC DNA]</scope>
    <source>
        <strain evidence="1 2">RW9S1A</strain>
    </source>
</reference>
<dbReference type="KEGG" id="pxn:HU772_018760"/>
<organism evidence="1 2">
    <name type="scientific">Pseudomonas xantholysinigenes</name>
    <dbReference type="NCBI Taxonomy" id="2745490"/>
    <lineage>
        <taxon>Bacteria</taxon>
        <taxon>Pseudomonadati</taxon>
        <taxon>Pseudomonadota</taxon>
        <taxon>Gammaproteobacteria</taxon>
        <taxon>Pseudomonadales</taxon>
        <taxon>Pseudomonadaceae</taxon>
        <taxon>Pseudomonas</taxon>
    </lineage>
</organism>
<dbReference type="Proteomes" id="UP000633418">
    <property type="component" value="Chromosome"/>
</dbReference>
<gene>
    <name evidence="1" type="ORF">HU772_018760</name>
</gene>
<dbReference type="AlphaFoldDB" id="A0A9E6PUT5"/>
<dbReference type="EMBL" id="CP077095">
    <property type="protein sequence ID" value="QXI37362.1"/>
    <property type="molecule type" value="Genomic_DNA"/>
</dbReference>
<sequence>MAASVIHAPGPTTIKLSGVLARKFGREHQRRLDSGQAWEVFRALRNTLDGFEEEIRRLDRLGMRFAIFRNRRNVDSQAFALGGTHELRIVPVLAGSKRGGILQTIVGAVMIVGGLYFGQTWAVQMGAGLMAGGVMQMLSPQPKGLKLSASPSNTPGYAFGNARNTVTTGLPVPLCIGKRRWGGAIVSAAIYAEDRL</sequence>
<evidence type="ECO:0000313" key="2">
    <source>
        <dbReference type="Proteomes" id="UP000633418"/>
    </source>
</evidence>